<dbReference type="HAMAP" id="MF_01032">
    <property type="entry name" value="LeuD_type2"/>
    <property type="match status" value="1"/>
</dbReference>
<dbReference type="UniPathway" id="UPA00048">
    <property type="reaction ID" value="UER00071"/>
</dbReference>
<dbReference type="GO" id="GO:0009098">
    <property type="term" value="P:L-leucine biosynthetic process"/>
    <property type="evidence" value="ECO:0007669"/>
    <property type="project" value="UniProtKB-UniRule"/>
</dbReference>
<dbReference type="PANTHER" id="PTHR43345:SF9">
    <property type="entry name" value="3-ISOPROPYLMALATE DEHYDRATASE SMALL SUBUNIT"/>
    <property type="match status" value="1"/>
</dbReference>
<proteinExistence type="inferred from homology"/>
<dbReference type="GO" id="GO:0003861">
    <property type="term" value="F:3-isopropylmalate dehydratase activity"/>
    <property type="evidence" value="ECO:0007669"/>
    <property type="project" value="UniProtKB-UniRule"/>
</dbReference>
<gene>
    <name evidence="7" type="primary">leuD</name>
    <name evidence="9" type="ORF">LY60_00903</name>
</gene>
<dbReference type="Proteomes" id="UP000315343">
    <property type="component" value="Unassembled WGS sequence"/>
</dbReference>
<keyword evidence="10" id="KW-1185">Reference proteome</keyword>
<dbReference type="Pfam" id="PF00694">
    <property type="entry name" value="Aconitase_C"/>
    <property type="match status" value="1"/>
</dbReference>
<dbReference type="InterPro" id="IPR011827">
    <property type="entry name" value="LeuD_type2/HacB/DmdB"/>
</dbReference>
<dbReference type="NCBIfam" id="TIGR02087">
    <property type="entry name" value="LEUD_arch"/>
    <property type="match status" value="1"/>
</dbReference>
<dbReference type="InterPro" id="IPR015928">
    <property type="entry name" value="Aconitase/3IPM_dehydase_swvl"/>
</dbReference>
<comment type="subunit">
    <text evidence="7">Heterodimer of LeuC and LeuD.</text>
</comment>
<dbReference type="OrthoDB" id="9777465at2"/>
<keyword evidence="3 7" id="KW-0432">Leucine biosynthesis</keyword>
<evidence type="ECO:0000256" key="2">
    <source>
        <dbReference type="ARBA" id="ARBA00004729"/>
    </source>
</evidence>
<evidence type="ECO:0000256" key="4">
    <source>
        <dbReference type="ARBA" id="ARBA00022605"/>
    </source>
</evidence>
<keyword evidence="4 7" id="KW-0028">Amino-acid biosynthesis</keyword>
<reference evidence="9 10" key="1">
    <citation type="submission" date="2019-07" db="EMBL/GenBank/DDBJ databases">
        <title>Genomic Encyclopedia of Type Strains, Phase I: the one thousand microbial genomes (KMG-I) project.</title>
        <authorList>
            <person name="Kyrpides N."/>
        </authorList>
    </citation>
    <scope>NUCLEOTIDE SEQUENCE [LARGE SCALE GENOMIC DNA]</scope>
    <source>
        <strain evidence="9 10">DSM 13558</strain>
    </source>
</reference>
<keyword evidence="5 7" id="KW-0456">Lyase</keyword>
<dbReference type="EMBL" id="VLKH01000002">
    <property type="protein sequence ID" value="TWH82602.1"/>
    <property type="molecule type" value="Genomic_DNA"/>
</dbReference>
<dbReference type="PANTHER" id="PTHR43345">
    <property type="entry name" value="3-ISOPROPYLMALATE DEHYDRATASE SMALL SUBUNIT 2-RELATED-RELATED"/>
    <property type="match status" value="1"/>
</dbReference>
<organism evidence="9 10">
    <name type="scientific">Sedimentibacter saalensis</name>
    <dbReference type="NCBI Taxonomy" id="130788"/>
    <lineage>
        <taxon>Bacteria</taxon>
        <taxon>Bacillati</taxon>
        <taxon>Bacillota</taxon>
        <taxon>Tissierellia</taxon>
        <taxon>Sedimentibacter</taxon>
    </lineage>
</organism>
<dbReference type="CDD" id="cd01577">
    <property type="entry name" value="IPMI_Swivel"/>
    <property type="match status" value="1"/>
</dbReference>
<evidence type="ECO:0000313" key="9">
    <source>
        <dbReference type="EMBL" id="TWH82602.1"/>
    </source>
</evidence>
<dbReference type="InterPro" id="IPR050075">
    <property type="entry name" value="LeuD"/>
</dbReference>
<dbReference type="InterPro" id="IPR000573">
    <property type="entry name" value="AconitaseA/IPMdHydase_ssu_swvl"/>
</dbReference>
<evidence type="ECO:0000256" key="3">
    <source>
        <dbReference type="ARBA" id="ARBA00022430"/>
    </source>
</evidence>
<comment type="pathway">
    <text evidence="2 7">Amino-acid biosynthesis; L-leucine biosynthesis; L-leucine from 3-methyl-2-oxobutanoate: step 2/4.</text>
</comment>
<comment type="catalytic activity">
    <reaction evidence="1 7">
        <text>(2R,3S)-3-isopropylmalate = (2S)-2-isopropylmalate</text>
        <dbReference type="Rhea" id="RHEA:32287"/>
        <dbReference type="ChEBI" id="CHEBI:1178"/>
        <dbReference type="ChEBI" id="CHEBI:35121"/>
        <dbReference type="EC" id="4.2.1.33"/>
    </reaction>
</comment>
<dbReference type="SUPFAM" id="SSF52016">
    <property type="entry name" value="LeuD/IlvD-like"/>
    <property type="match status" value="1"/>
</dbReference>
<evidence type="ECO:0000256" key="6">
    <source>
        <dbReference type="ARBA" id="ARBA00023304"/>
    </source>
</evidence>
<comment type="function">
    <text evidence="7">Catalyzes the isomerization between 2-isopropylmalate and 3-isopropylmalate, via the formation of 2-isopropylmaleate.</text>
</comment>
<dbReference type="InterPro" id="IPR033940">
    <property type="entry name" value="IPMI_Swivel"/>
</dbReference>
<dbReference type="Gene3D" id="3.20.19.10">
    <property type="entry name" value="Aconitase, domain 4"/>
    <property type="match status" value="1"/>
</dbReference>
<comment type="similarity">
    <text evidence="7">Belongs to the LeuD family. LeuD type 2 subfamily.</text>
</comment>
<dbReference type="EC" id="4.2.1.33" evidence="7"/>
<evidence type="ECO:0000256" key="5">
    <source>
        <dbReference type="ARBA" id="ARBA00023239"/>
    </source>
</evidence>
<sequence length="170" mass="18513">MRKEITAKAFVFGKNIDTDQIYPGRFVELVNPADIAKHCLEGADPTFVERVSPGDIVVAGTNFGCGSSREHAAITLLHTGVSVVLAESFARIFFRNAINLGIPLMVVPGISENVSDEDVLEINLETGIVLNKTTGVSLQGQKISDYTMNILENGGIKPLFKKKTENMYKN</sequence>
<name>A0A562JH66_9FIRM</name>
<dbReference type="AlphaFoldDB" id="A0A562JH66"/>
<protein>
    <recommendedName>
        <fullName evidence="7">3-isopropylmalate dehydratase small subunit</fullName>
        <ecNumber evidence="7">4.2.1.33</ecNumber>
    </recommendedName>
    <alternativeName>
        <fullName evidence="7">Alpha-IPM isomerase</fullName>
        <shortName evidence="7">IPMI</shortName>
    </alternativeName>
    <alternativeName>
        <fullName evidence="7">Isopropylmalate isomerase</fullName>
    </alternativeName>
</protein>
<evidence type="ECO:0000259" key="8">
    <source>
        <dbReference type="Pfam" id="PF00694"/>
    </source>
</evidence>
<evidence type="ECO:0000256" key="7">
    <source>
        <dbReference type="HAMAP-Rule" id="MF_01032"/>
    </source>
</evidence>
<feature type="domain" description="Aconitase A/isopropylmalate dehydratase small subunit swivel" evidence="8">
    <location>
        <begin position="54"/>
        <end position="102"/>
    </location>
</feature>
<accession>A0A562JH66</accession>
<evidence type="ECO:0000256" key="1">
    <source>
        <dbReference type="ARBA" id="ARBA00000491"/>
    </source>
</evidence>
<keyword evidence="6 7" id="KW-0100">Branched-chain amino acid biosynthesis</keyword>
<dbReference type="RefSeq" id="WP_145080515.1">
    <property type="nucleotide sequence ID" value="NZ_VLKH01000002.1"/>
</dbReference>
<comment type="caution">
    <text evidence="9">The sequence shown here is derived from an EMBL/GenBank/DDBJ whole genome shotgun (WGS) entry which is preliminary data.</text>
</comment>
<evidence type="ECO:0000313" key="10">
    <source>
        <dbReference type="Proteomes" id="UP000315343"/>
    </source>
</evidence>